<feature type="domain" description="Periplasmic binding protein" evidence="4">
    <location>
        <begin position="29"/>
        <end position="290"/>
    </location>
</feature>
<dbReference type="STRING" id="716928.GCA_000261485_02377"/>
<keyword evidence="6" id="KW-1185">Reference proteome</keyword>
<protein>
    <submittedName>
        <fullName evidence="5">Inositol transport system sugar-binding protein</fullName>
    </submittedName>
</protein>
<dbReference type="PANTHER" id="PTHR30036">
    <property type="entry name" value="D-XYLOSE-BINDING PERIPLASMIC PROTEIN"/>
    <property type="match status" value="1"/>
</dbReference>
<dbReference type="GO" id="GO:0030288">
    <property type="term" value="C:outer membrane-bounded periplasmic space"/>
    <property type="evidence" value="ECO:0007669"/>
    <property type="project" value="TreeGrafter"/>
</dbReference>
<dbReference type="Gene3D" id="3.40.50.2300">
    <property type="match status" value="2"/>
</dbReference>
<dbReference type="KEGG" id="esj:SJ05684_b44090"/>
<dbReference type="Proteomes" id="UP000217211">
    <property type="component" value="Plasmid pSJ05684b"/>
</dbReference>
<keyword evidence="5" id="KW-0614">Plasmid</keyword>
<dbReference type="GO" id="GO:0030246">
    <property type="term" value="F:carbohydrate binding"/>
    <property type="evidence" value="ECO:0007669"/>
    <property type="project" value="TreeGrafter"/>
</dbReference>
<evidence type="ECO:0000256" key="3">
    <source>
        <dbReference type="SAM" id="SignalP"/>
    </source>
</evidence>
<dbReference type="AlphaFoldDB" id="A0A249PHK0"/>
<dbReference type="EMBL" id="CP023068">
    <property type="protein sequence ID" value="ASY65391.1"/>
    <property type="molecule type" value="Genomic_DNA"/>
</dbReference>
<evidence type="ECO:0000259" key="4">
    <source>
        <dbReference type="Pfam" id="PF13407"/>
    </source>
</evidence>
<dbReference type="RefSeq" id="WP_034854559.1">
    <property type="nucleotide sequence ID" value="NZ_AJQT01000043.1"/>
</dbReference>
<name>A0A249PHK0_9HYPH</name>
<dbReference type="Pfam" id="PF13407">
    <property type="entry name" value="Peripla_BP_4"/>
    <property type="match status" value="1"/>
</dbReference>
<dbReference type="OrthoDB" id="257716at2"/>
<gene>
    <name evidence="5" type="ORF">SJ05684_b44090</name>
</gene>
<dbReference type="InterPro" id="IPR050555">
    <property type="entry name" value="Bact_Solute-Bind_Prot2"/>
</dbReference>
<sequence length="324" mass="33212">MKRMKRIAAALLATSTIMIGASSVEAANIAVVGGKNDDAFWNIIKKGLDDARLVVEANGGSVNYLRLQTYDNFAPDVVQLIRTAISQGVDGLVIPNWVPEAEDPAIKDAIKAGITVILMNAGGQDKAIELGAINYVGSDEYIAGKAGGEYFATKGKKNVICVNTVPGAANLEARCKGVIDGITAKGGSAKQLPLPATSFGDPTAVAEAIKATLLEDANVDGLITISAGDADSAAIGITQAGKTESVMLGTFDLNQSGLDRIKGGTQGFAIDQQPYLQSLLAVTLLASAIDFGTDLPTAPVLTGPGIVDASNIDATLAGVQKGAR</sequence>
<dbReference type="eggNOG" id="COG1879">
    <property type="taxonomic scope" value="Bacteria"/>
</dbReference>
<geneLocation type="plasmid" evidence="6">
    <name>psj05684b</name>
</geneLocation>
<reference evidence="5 6" key="1">
    <citation type="submission" date="2017-08" db="EMBL/GenBank/DDBJ databases">
        <title>Multipartite genome sequences of Sinorhizobium species nodulating soybeans.</title>
        <authorList>
            <person name="Tian C.F."/>
        </authorList>
    </citation>
    <scope>NUCLEOTIDE SEQUENCE [LARGE SCALE GENOMIC DNA]</scope>
    <source>
        <strain evidence="5 6">CCBAU 05684</strain>
        <plasmid evidence="6">psj05684b</plasmid>
    </source>
</reference>
<evidence type="ECO:0000256" key="1">
    <source>
        <dbReference type="ARBA" id="ARBA00004418"/>
    </source>
</evidence>
<comment type="similarity">
    <text evidence="2">Belongs to the bacterial solute-binding protein 2 family.</text>
</comment>
<accession>A0A249PHK0</accession>
<evidence type="ECO:0000256" key="2">
    <source>
        <dbReference type="ARBA" id="ARBA00007639"/>
    </source>
</evidence>
<evidence type="ECO:0000313" key="6">
    <source>
        <dbReference type="Proteomes" id="UP000217211"/>
    </source>
</evidence>
<dbReference type="PANTHER" id="PTHR30036:SF7">
    <property type="entry name" value="ABC TRANSPORTER PERIPLASMIC-BINDING PROTEIN YPHF"/>
    <property type="match status" value="1"/>
</dbReference>
<dbReference type="InterPro" id="IPR025997">
    <property type="entry name" value="SBP_2_dom"/>
</dbReference>
<dbReference type="SUPFAM" id="SSF53822">
    <property type="entry name" value="Periplasmic binding protein-like I"/>
    <property type="match status" value="1"/>
</dbReference>
<evidence type="ECO:0000313" key="5">
    <source>
        <dbReference type="EMBL" id="ASY65391.1"/>
    </source>
</evidence>
<feature type="chain" id="PRO_5012648250" evidence="3">
    <location>
        <begin position="27"/>
        <end position="324"/>
    </location>
</feature>
<feature type="signal peptide" evidence="3">
    <location>
        <begin position="1"/>
        <end position="26"/>
    </location>
</feature>
<dbReference type="InterPro" id="IPR028082">
    <property type="entry name" value="Peripla_BP_I"/>
</dbReference>
<proteinExistence type="inferred from homology"/>
<keyword evidence="3" id="KW-0732">Signal</keyword>
<comment type="subcellular location">
    <subcellularLocation>
        <location evidence="1">Periplasm</location>
    </subcellularLocation>
</comment>
<organism evidence="5 6">
    <name type="scientific">Sinorhizobium sojae CCBAU 05684</name>
    <dbReference type="NCBI Taxonomy" id="716928"/>
    <lineage>
        <taxon>Bacteria</taxon>
        <taxon>Pseudomonadati</taxon>
        <taxon>Pseudomonadota</taxon>
        <taxon>Alphaproteobacteria</taxon>
        <taxon>Hyphomicrobiales</taxon>
        <taxon>Rhizobiaceae</taxon>
        <taxon>Sinorhizobium/Ensifer group</taxon>
        <taxon>Sinorhizobium</taxon>
    </lineage>
</organism>